<name>A0A831LBB6_9BACT</name>
<dbReference type="PROSITE" id="PS51257">
    <property type="entry name" value="PROKAR_LIPOPROTEIN"/>
    <property type="match status" value="1"/>
</dbReference>
<keyword evidence="1" id="KW-0732">Signal</keyword>
<protein>
    <submittedName>
        <fullName evidence="3">DUF1343 domain-containing protein</fullName>
    </submittedName>
</protein>
<dbReference type="Proteomes" id="UP000886047">
    <property type="component" value="Unassembled WGS sequence"/>
</dbReference>
<comment type="caution">
    <text evidence="3">The sequence shown here is derived from an EMBL/GenBank/DDBJ whole genome shotgun (WGS) entry which is preliminary data.</text>
</comment>
<dbReference type="EMBL" id="DSDK01000435">
    <property type="protein sequence ID" value="HDR51534.1"/>
    <property type="molecule type" value="Genomic_DNA"/>
</dbReference>
<proteinExistence type="predicted"/>
<dbReference type="InterPro" id="IPR048502">
    <property type="entry name" value="NamZ_N"/>
</dbReference>
<feature type="non-terminal residue" evidence="3">
    <location>
        <position position="160"/>
    </location>
</feature>
<accession>A0A831LBB6</accession>
<organism evidence="3">
    <name type="scientific">Mariniphaga anaerophila</name>
    <dbReference type="NCBI Taxonomy" id="1484053"/>
    <lineage>
        <taxon>Bacteria</taxon>
        <taxon>Pseudomonadati</taxon>
        <taxon>Bacteroidota</taxon>
        <taxon>Bacteroidia</taxon>
        <taxon>Marinilabiliales</taxon>
        <taxon>Prolixibacteraceae</taxon>
        <taxon>Mariniphaga</taxon>
    </lineage>
</organism>
<dbReference type="GO" id="GO:0033922">
    <property type="term" value="F:peptidoglycan beta-N-acetylmuramidase activity"/>
    <property type="evidence" value="ECO:0007669"/>
    <property type="project" value="InterPro"/>
</dbReference>
<feature type="chain" id="PRO_5032744571" evidence="1">
    <location>
        <begin position="23"/>
        <end position="160"/>
    </location>
</feature>
<dbReference type="Pfam" id="PF07075">
    <property type="entry name" value="NamZ_N"/>
    <property type="match status" value="1"/>
</dbReference>
<dbReference type="Gene3D" id="3.40.50.12170">
    <property type="entry name" value="Uncharacterised protein PF07075, DUF1343"/>
    <property type="match status" value="1"/>
</dbReference>
<evidence type="ECO:0000259" key="2">
    <source>
        <dbReference type="Pfam" id="PF07075"/>
    </source>
</evidence>
<gene>
    <name evidence="3" type="ORF">ENN90_07930</name>
</gene>
<evidence type="ECO:0000256" key="1">
    <source>
        <dbReference type="SAM" id="SignalP"/>
    </source>
</evidence>
<dbReference type="PANTHER" id="PTHR42915">
    <property type="entry name" value="HYPOTHETICAL 460 KDA PROTEIN IN FEUA-SIGW INTERGENIC REGION [PRECURSOR]"/>
    <property type="match status" value="1"/>
</dbReference>
<evidence type="ECO:0000313" key="3">
    <source>
        <dbReference type="EMBL" id="HDR51534.1"/>
    </source>
</evidence>
<reference evidence="3" key="1">
    <citation type="journal article" date="2020" name="mSystems">
        <title>Genome- and Community-Level Interaction Insights into Carbon Utilization and Element Cycling Functions of Hydrothermarchaeota in Hydrothermal Sediment.</title>
        <authorList>
            <person name="Zhou Z."/>
            <person name="Liu Y."/>
            <person name="Xu W."/>
            <person name="Pan J."/>
            <person name="Luo Z.H."/>
            <person name="Li M."/>
        </authorList>
    </citation>
    <scope>NUCLEOTIDE SEQUENCE [LARGE SCALE GENOMIC DNA]</scope>
    <source>
        <strain evidence="3">SpSt-1217</strain>
    </source>
</reference>
<sequence length="160" mass="17759">MQKILGIVMLFFFSFSCTGSSAGQIKTGAEQPEKYLPLLRGKKVGLVVNHTSLAGDVHLIDFLREKQVEVVKIFAPEHGFRGDASAGEKIEDGVDSKTGISVVSLYGDNRKPLPEHLTDLDLLVFDIQDVGCRFYTYISTLHLVMEACAENRKPLIVFDR</sequence>
<dbReference type="PANTHER" id="PTHR42915:SF1">
    <property type="entry name" value="PEPTIDOGLYCAN BETA-N-ACETYLMURAMIDASE NAMZ"/>
    <property type="match status" value="1"/>
</dbReference>
<dbReference type="AlphaFoldDB" id="A0A831LBB6"/>
<feature type="signal peptide" evidence="1">
    <location>
        <begin position="1"/>
        <end position="22"/>
    </location>
</feature>
<dbReference type="InterPro" id="IPR008302">
    <property type="entry name" value="NamZ"/>
</dbReference>
<feature type="domain" description="Peptidoglycan beta-N-acetylmuramidase NamZ N-terminal" evidence="2">
    <location>
        <begin position="44"/>
        <end position="160"/>
    </location>
</feature>